<sequence>MTVYQQPASSTTAVIDLGAGWRQQPSERDHPGARTLLRPVAAAVAAALVFALGGAVPARRLQEVATVALTAQGDFQVLEDLLLVRGGDRLAGYNLTDGSQRWDLPLPGTAGGPIMPVEAAPGMILTAMEDAATGRRTTYAVDVAAGVVRWQDELPMMALGDVAIAVWSPGEDRTDTRITVRDVRTGQQRWTVRGVLPALDYPAVIRGRDTMPIWTLQTGGELTERDLRDGRVLRRLRLDLGAAVPVNLSISGDELIVETVLAGVKTTARFATADLSPVALTAPYVFRTDCGAHWCTTSRPAAGGPVDETGAIVDKETGEVRGRFAMGSIIVPTPLGLLVAGPEPRGDGLPVTALLDPATARPLADLTGWDLYSGSTVGVTVLLRGRTHRQVAWLTPGGLELTQLPVPPARCAFAPRAIACPAAANSVTVWRVTG</sequence>
<keyword evidence="1" id="KW-0472">Membrane</keyword>
<comment type="caution">
    <text evidence="3">The sequence shown here is derived from an EMBL/GenBank/DDBJ whole genome shotgun (WGS) entry which is preliminary data.</text>
</comment>
<keyword evidence="1" id="KW-0812">Transmembrane</keyword>
<gene>
    <name evidence="3" type="ORF">Cco03nite_53190</name>
</gene>
<accession>A0A8J3L400</accession>
<evidence type="ECO:0000259" key="2">
    <source>
        <dbReference type="Pfam" id="PF13360"/>
    </source>
</evidence>
<feature type="domain" description="Pyrrolo-quinoline quinone repeat" evidence="2">
    <location>
        <begin position="91"/>
        <end position="237"/>
    </location>
</feature>
<feature type="transmembrane region" description="Helical" evidence="1">
    <location>
        <begin position="36"/>
        <end position="56"/>
    </location>
</feature>
<dbReference type="InterPro" id="IPR015943">
    <property type="entry name" value="WD40/YVTN_repeat-like_dom_sf"/>
</dbReference>
<dbReference type="Gene3D" id="2.130.10.10">
    <property type="entry name" value="YVTN repeat-like/Quinoprotein amine dehydrogenase"/>
    <property type="match status" value="1"/>
</dbReference>
<dbReference type="SUPFAM" id="SSF50998">
    <property type="entry name" value="Quinoprotein alcohol dehydrogenase-like"/>
    <property type="match status" value="1"/>
</dbReference>
<dbReference type="Proteomes" id="UP000630887">
    <property type="component" value="Unassembled WGS sequence"/>
</dbReference>
<evidence type="ECO:0000313" key="3">
    <source>
        <dbReference type="EMBL" id="GIG08619.1"/>
    </source>
</evidence>
<dbReference type="EMBL" id="BONI01000050">
    <property type="protein sequence ID" value="GIG08619.1"/>
    <property type="molecule type" value="Genomic_DNA"/>
</dbReference>
<dbReference type="Pfam" id="PF13360">
    <property type="entry name" value="PQQ_2"/>
    <property type="match status" value="1"/>
</dbReference>
<protein>
    <recommendedName>
        <fullName evidence="2">Pyrrolo-quinoline quinone repeat domain-containing protein</fullName>
    </recommendedName>
</protein>
<evidence type="ECO:0000313" key="4">
    <source>
        <dbReference type="Proteomes" id="UP000630887"/>
    </source>
</evidence>
<dbReference type="InterPro" id="IPR011047">
    <property type="entry name" value="Quinoprotein_ADH-like_sf"/>
</dbReference>
<evidence type="ECO:0000256" key="1">
    <source>
        <dbReference type="SAM" id="Phobius"/>
    </source>
</evidence>
<dbReference type="AlphaFoldDB" id="A0A8J3L400"/>
<name>A0A8J3L400_9ACTN</name>
<keyword evidence="4" id="KW-1185">Reference proteome</keyword>
<keyword evidence="1" id="KW-1133">Transmembrane helix</keyword>
<reference evidence="3 4" key="1">
    <citation type="submission" date="2021-01" db="EMBL/GenBank/DDBJ databases">
        <title>Whole genome shotgun sequence of Catellatospora coxensis NBRC 107359.</title>
        <authorList>
            <person name="Komaki H."/>
            <person name="Tamura T."/>
        </authorList>
    </citation>
    <scope>NUCLEOTIDE SEQUENCE [LARGE SCALE GENOMIC DNA]</scope>
    <source>
        <strain evidence="3 4">NBRC 107359</strain>
    </source>
</reference>
<dbReference type="InterPro" id="IPR002372">
    <property type="entry name" value="PQQ_rpt_dom"/>
</dbReference>
<organism evidence="3 4">
    <name type="scientific">Catellatospora coxensis</name>
    <dbReference type="NCBI Taxonomy" id="310354"/>
    <lineage>
        <taxon>Bacteria</taxon>
        <taxon>Bacillati</taxon>
        <taxon>Actinomycetota</taxon>
        <taxon>Actinomycetes</taxon>
        <taxon>Micromonosporales</taxon>
        <taxon>Micromonosporaceae</taxon>
        <taxon>Catellatospora</taxon>
    </lineage>
</organism>
<proteinExistence type="predicted"/>